<name>A0A6P8H5G6_ACTTE</name>
<reference evidence="2" key="1">
    <citation type="submission" date="2025-08" db="UniProtKB">
        <authorList>
            <consortium name="RefSeq"/>
        </authorList>
    </citation>
    <scope>IDENTIFICATION</scope>
    <source>
        <tissue evidence="2">Tentacle</tissue>
    </source>
</reference>
<dbReference type="KEGG" id="aten:116288892"/>
<dbReference type="SUPFAM" id="SSF48726">
    <property type="entry name" value="Immunoglobulin"/>
    <property type="match status" value="1"/>
</dbReference>
<dbReference type="RefSeq" id="XP_031551614.1">
    <property type="nucleotide sequence ID" value="XM_031695754.1"/>
</dbReference>
<evidence type="ECO:0000313" key="1">
    <source>
        <dbReference type="Proteomes" id="UP000515163"/>
    </source>
</evidence>
<sequence length="137" mass="15490">MDLDVEANINVLNVTFTLRNLSRKTDEMYYRITVYDGYFNCSWRTTKLNIYVHSSCKIHPNKNVVAEGTNVSLNVTTTGNPPVYEYIWTYPNGSKLTANSTLTFTASRQDTGTYKVSVYNGVGDRGNCTIDVNVYCK</sequence>
<dbReference type="InParanoid" id="A0A6P8H5G6"/>
<keyword evidence="1" id="KW-1185">Reference proteome</keyword>
<gene>
    <name evidence="2" type="primary">LOC116288892</name>
</gene>
<dbReference type="InterPro" id="IPR013783">
    <property type="entry name" value="Ig-like_fold"/>
</dbReference>
<proteinExistence type="predicted"/>
<organism evidence="1 2">
    <name type="scientific">Actinia tenebrosa</name>
    <name type="common">Australian red waratah sea anemone</name>
    <dbReference type="NCBI Taxonomy" id="6105"/>
    <lineage>
        <taxon>Eukaryota</taxon>
        <taxon>Metazoa</taxon>
        <taxon>Cnidaria</taxon>
        <taxon>Anthozoa</taxon>
        <taxon>Hexacorallia</taxon>
        <taxon>Actiniaria</taxon>
        <taxon>Actiniidae</taxon>
        <taxon>Actinia</taxon>
    </lineage>
</organism>
<dbReference type="Proteomes" id="UP000515163">
    <property type="component" value="Unplaced"/>
</dbReference>
<evidence type="ECO:0000313" key="2">
    <source>
        <dbReference type="RefSeq" id="XP_031551614.1"/>
    </source>
</evidence>
<dbReference type="GeneID" id="116288892"/>
<dbReference type="Pfam" id="PF13927">
    <property type="entry name" value="Ig_3"/>
    <property type="match status" value="1"/>
</dbReference>
<accession>A0A6P8H5G6</accession>
<dbReference type="InterPro" id="IPR036179">
    <property type="entry name" value="Ig-like_dom_sf"/>
</dbReference>
<dbReference type="AlphaFoldDB" id="A0A6P8H5G6"/>
<protein>
    <submittedName>
        <fullName evidence="2">Uncharacterized protein LOC116288892</fullName>
    </submittedName>
</protein>
<dbReference type="Gene3D" id="2.60.40.10">
    <property type="entry name" value="Immunoglobulins"/>
    <property type="match status" value="1"/>
</dbReference>